<dbReference type="AlphaFoldDB" id="A0A0R3TCJ2"/>
<dbReference type="Proteomes" id="UP000278807">
    <property type="component" value="Unassembled WGS sequence"/>
</dbReference>
<protein>
    <submittedName>
        <fullName evidence="1 3">Uncharacterized protein</fullName>
    </submittedName>
</protein>
<keyword evidence="2" id="KW-1185">Reference proteome</keyword>
<accession>A0A0R3TCJ2</accession>
<evidence type="ECO:0000313" key="1">
    <source>
        <dbReference type="EMBL" id="VDO00639.1"/>
    </source>
</evidence>
<evidence type="ECO:0000313" key="3">
    <source>
        <dbReference type="WBParaSite" id="HNAJ_0000478101-mRNA-1"/>
    </source>
</evidence>
<evidence type="ECO:0000313" key="2">
    <source>
        <dbReference type="Proteomes" id="UP000278807"/>
    </source>
</evidence>
<proteinExistence type="predicted"/>
<dbReference type="WBParaSite" id="HNAJ_0000478101-mRNA-1">
    <property type="protein sequence ID" value="HNAJ_0000478101-mRNA-1"/>
    <property type="gene ID" value="HNAJ_0000478101"/>
</dbReference>
<reference evidence="1 2" key="2">
    <citation type="submission" date="2018-11" db="EMBL/GenBank/DDBJ databases">
        <authorList>
            <consortium name="Pathogen Informatics"/>
        </authorList>
    </citation>
    <scope>NUCLEOTIDE SEQUENCE [LARGE SCALE GENOMIC DNA]</scope>
</reference>
<gene>
    <name evidence="1" type="ORF">HNAJ_LOCUS4779</name>
</gene>
<dbReference type="EMBL" id="UZAE01003636">
    <property type="protein sequence ID" value="VDO00639.1"/>
    <property type="molecule type" value="Genomic_DNA"/>
</dbReference>
<sequence length="66" mass="7699">MASLRTSDCRHQAWFFQSDQQFCEGRLVVTRLVPLPFFQSDQQCCEGRPYFFSVAQGVQTETLDNF</sequence>
<name>A0A0R3TCJ2_RODNA</name>
<reference evidence="3" key="1">
    <citation type="submission" date="2017-02" db="UniProtKB">
        <authorList>
            <consortium name="WormBaseParasite"/>
        </authorList>
    </citation>
    <scope>IDENTIFICATION</scope>
</reference>
<organism evidence="3">
    <name type="scientific">Rodentolepis nana</name>
    <name type="common">Dwarf tapeworm</name>
    <name type="synonym">Hymenolepis nana</name>
    <dbReference type="NCBI Taxonomy" id="102285"/>
    <lineage>
        <taxon>Eukaryota</taxon>
        <taxon>Metazoa</taxon>
        <taxon>Spiralia</taxon>
        <taxon>Lophotrochozoa</taxon>
        <taxon>Platyhelminthes</taxon>
        <taxon>Cestoda</taxon>
        <taxon>Eucestoda</taxon>
        <taxon>Cyclophyllidea</taxon>
        <taxon>Hymenolepididae</taxon>
        <taxon>Rodentolepis</taxon>
    </lineage>
</organism>